<feature type="non-terminal residue" evidence="1">
    <location>
        <position position="1"/>
    </location>
</feature>
<name>U5ES27_9DIPT</name>
<protein>
    <submittedName>
        <fullName evidence="1">Uncharacterized protein</fullName>
    </submittedName>
</protein>
<dbReference type="PANTHER" id="PTHR31650:SF23">
    <property type="entry name" value="GH11223P"/>
    <property type="match status" value="1"/>
</dbReference>
<dbReference type="GO" id="GO:0008374">
    <property type="term" value="F:O-acyltransferase activity"/>
    <property type="evidence" value="ECO:0007669"/>
    <property type="project" value="InterPro"/>
</dbReference>
<dbReference type="GO" id="GO:0005886">
    <property type="term" value="C:plasma membrane"/>
    <property type="evidence" value="ECO:0007669"/>
    <property type="project" value="TreeGrafter"/>
</dbReference>
<dbReference type="GO" id="GO:0019432">
    <property type="term" value="P:triglyceride biosynthetic process"/>
    <property type="evidence" value="ECO:0007669"/>
    <property type="project" value="TreeGrafter"/>
</dbReference>
<accession>U5ES27</accession>
<dbReference type="EMBL" id="GANO01005001">
    <property type="protein sequence ID" value="JAB54870.1"/>
    <property type="molecule type" value="mRNA"/>
</dbReference>
<reference evidence="1" key="1">
    <citation type="journal article" date="2014" name="Insect Biochem. Mol. Biol.">
        <title>An insight into the sialome of the frog biting fly, Corethrella appendiculata.</title>
        <authorList>
            <person name="Ribeiro J.M.C."/>
            <person name="Chagas A.C."/>
            <person name="Pham V.M."/>
            <person name="Lounibos L.P."/>
            <person name="Calvo E."/>
        </authorList>
    </citation>
    <scope>NUCLEOTIDE SEQUENCE</scope>
    <source>
        <tissue evidence="1">Salivary glands</tissue>
    </source>
</reference>
<dbReference type="InterPro" id="IPR045034">
    <property type="entry name" value="O-acyltransferase_WSD1-like"/>
</dbReference>
<organism evidence="1">
    <name type="scientific">Corethrella appendiculata</name>
    <dbReference type="NCBI Taxonomy" id="1370023"/>
    <lineage>
        <taxon>Eukaryota</taxon>
        <taxon>Metazoa</taxon>
        <taxon>Ecdysozoa</taxon>
        <taxon>Arthropoda</taxon>
        <taxon>Hexapoda</taxon>
        <taxon>Insecta</taxon>
        <taxon>Pterygota</taxon>
        <taxon>Neoptera</taxon>
        <taxon>Endopterygota</taxon>
        <taxon>Diptera</taxon>
        <taxon>Nematocera</taxon>
        <taxon>Culicoidea</taxon>
        <taxon>Chaoboridae</taxon>
        <taxon>Corethrella</taxon>
    </lineage>
</organism>
<sequence length="650" mass="76044">VTIFRKLWMSLLANRYPGLKFAKSNNIRTLVDTSRNPGVFHILMQIRGQHDLTLIKKKFTEHVLERRDKFGRNSFPYLKLSLISCWGHYAWIKNIDEFNVDNHILMNSQNYRGRPINETNIQDCVSEIIAKYMPPDIPPWQILVIPYQQSTTNEQCYYLLVRIHHLLLEEQTNLTVTDILMLDQLNQNSTKISPSVSQKPKSTISNLVEKPVYIPKLYNCIRSGLSNRWNEFIYTYDPLETPDYSDYSKKNIDGLWQLFSIILICFVTVANDFQRGFNATQSNPIIKLEFLKNLIQREINKRNLSIELIKNILLASIHPVNIAKAIAQYCWKISIFITLLLPYYSYCEFQALRSWLFLDSCLYSNTIIGFFSEYIPIVYGAIQEYIRIVKIIINAPRFIFDELFSSDRTCEHSLQNVSLCGRKIVSWSEKIEREEIVKKLRPEYNEIDLHLLAIARSFKEFYRESNATQIPENIQICARRILAEHLFQKLDYVSGTGGLVSIKLPIQQTNERQIEFIHRSIEKAHESQKALYLLTLAQIRFDFLTNALPTVWMKLLINFLSRRFAISITEISEYENDDCKTIWGDEVVDLIYYRSPQANTCISLTIQRFRSHVRLGIIADAQLSPLHTKISNSWKNQFENIQIKSSSIKK</sequence>
<proteinExistence type="evidence at transcript level"/>
<dbReference type="AlphaFoldDB" id="U5ES27"/>
<dbReference type="PANTHER" id="PTHR31650">
    <property type="entry name" value="O-ACYLTRANSFERASE (WSD1-LIKE) FAMILY PROTEIN"/>
    <property type="match status" value="1"/>
</dbReference>
<evidence type="ECO:0000313" key="1">
    <source>
        <dbReference type="EMBL" id="JAB54870.1"/>
    </source>
</evidence>